<keyword evidence="3" id="KW-1185">Reference proteome</keyword>
<evidence type="ECO:0000313" key="2">
    <source>
        <dbReference type="EMBL" id="WNM61884.1"/>
    </source>
</evidence>
<gene>
    <name evidence="2" type="ORF">PQG83_19395</name>
</gene>
<dbReference type="Gene3D" id="2.40.128.190">
    <property type="match status" value="1"/>
</dbReference>
<feature type="signal peptide" evidence="1">
    <location>
        <begin position="1"/>
        <end position="28"/>
    </location>
</feature>
<feature type="chain" id="PRO_5041683897" description="CBM6 domain-containing protein" evidence="1">
    <location>
        <begin position="29"/>
        <end position="830"/>
    </location>
</feature>
<dbReference type="Gene3D" id="2.60.120.260">
    <property type="entry name" value="Galactose-binding domain-like"/>
    <property type="match status" value="1"/>
</dbReference>
<evidence type="ECO:0000256" key="1">
    <source>
        <dbReference type="SAM" id="SignalP"/>
    </source>
</evidence>
<organism evidence="2 3">
    <name type="scientific">Candidatus Nitrospira neomarina</name>
    <dbReference type="NCBI Taxonomy" id="3020899"/>
    <lineage>
        <taxon>Bacteria</taxon>
        <taxon>Pseudomonadati</taxon>
        <taxon>Nitrospirota</taxon>
        <taxon>Nitrospiria</taxon>
        <taxon>Nitrospirales</taxon>
        <taxon>Nitrospiraceae</taxon>
        <taxon>Nitrospira</taxon>
    </lineage>
</organism>
<dbReference type="RefSeq" id="WP_312744545.1">
    <property type="nucleotide sequence ID" value="NZ_CP116968.1"/>
</dbReference>
<accession>A0AA96GGD3</accession>
<protein>
    <recommendedName>
        <fullName evidence="4">CBM6 domain-containing protein</fullName>
    </recommendedName>
</protein>
<reference evidence="2 3" key="1">
    <citation type="submission" date="2023-01" db="EMBL/GenBank/DDBJ databases">
        <title>Cultivation and genomic characterization of new, ubiquitous marine nitrite-oxidizing bacteria from the Nitrospirales.</title>
        <authorList>
            <person name="Mueller A.J."/>
            <person name="Daebeler A."/>
            <person name="Herbold C.W."/>
            <person name="Kirkegaard R.H."/>
            <person name="Daims H."/>
        </authorList>
    </citation>
    <scope>NUCLEOTIDE SEQUENCE [LARGE SCALE GENOMIC DNA]</scope>
    <source>
        <strain evidence="2 3">DK</strain>
    </source>
</reference>
<dbReference type="SUPFAM" id="SSF49785">
    <property type="entry name" value="Galactose-binding domain-like"/>
    <property type="match status" value="1"/>
</dbReference>
<dbReference type="InterPro" id="IPR008979">
    <property type="entry name" value="Galactose-bd-like_sf"/>
</dbReference>
<keyword evidence="1" id="KW-0732">Signal</keyword>
<dbReference type="CDD" id="cd15482">
    <property type="entry name" value="Sialidase_non-viral"/>
    <property type="match status" value="1"/>
</dbReference>
<dbReference type="Gene3D" id="2.120.10.70">
    <property type="entry name" value="Fucose-specific lectin"/>
    <property type="match status" value="1"/>
</dbReference>
<evidence type="ECO:0008006" key="4">
    <source>
        <dbReference type="Google" id="ProtNLM"/>
    </source>
</evidence>
<dbReference type="KEGG" id="nneo:PQG83_19395"/>
<dbReference type="Proteomes" id="UP001302494">
    <property type="component" value="Chromosome"/>
</dbReference>
<dbReference type="SUPFAM" id="SSF89372">
    <property type="entry name" value="Fucose-specific lectin"/>
    <property type="match status" value="1"/>
</dbReference>
<evidence type="ECO:0000313" key="3">
    <source>
        <dbReference type="Proteomes" id="UP001302494"/>
    </source>
</evidence>
<proteinExistence type="predicted"/>
<dbReference type="AlphaFoldDB" id="A0AA96GGD3"/>
<dbReference type="EMBL" id="CP116968">
    <property type="protein sequence ID" value="WNM61884.1"/>
    <property type="molecule type" value="Genomic_DNA"/>
</dbReference>
<name>A0AA96GGD3_9BACT</name>
<sequence length="830" mass="91694">MAWRTCKTKNLAIVGMLCVVVGLPSIHAAGTTTVRHAKNMSFPSQCAEEDNVNIPIYGGFVSDYQITANFPTYYPLQRGQQDLCVGDLTNCEQAWDMRPTAQIAYYDAAQRTLKFVWQSPGFYWYPIETPDAANADVGQYVSLAYPPTDRYWVGLSAPPAMAYYDALKQNLMYIVRDENRKWREPEIVDSTGDVGKYVSLRISRDRRHHVVYYDTDHGNLKYTYKPNPDMVGGWATPTILDENGDVGQHAAMAIGPAGSLHVVYYDADTKDLKYVTNDDAHGWTAPVVLDDVGDVGTYASISVYYEGWTEKMNGAYEGHYPHITYYDASNGNLKYIYQDSRGWSTPVVLDAAGDVGQYASTAFGPDGALHVAYYDATNKDLKYLHKEAAAESWPAGIVLDAVGDVGRFASLGVTARGYPNIAYYDADNQSLKFLAKTKATVPQWDNPQVLASGAAVQYASLVTSGFVDIADLNGKDIYNDGDVAVRVMDVSGWPYESGMAVNIVGGQSEPDHDFIQFLKRTDDAHAPPQIFVLYANGYARIITQPPVGREERVCFGSSMIIGPAVEDPLFPFIPIEKLDIDPHTMSINVRYKNGSSAVLQLQAEPGKTTVRVTDVTYDTLTAPFVTMRSMWVANDNSDISRIRAASSSGDVQTYPIDPTHEEWTTIPGDSWSFDRPTYSRHNTSSPIFKIDVLRPLGYLVTQQAENYRSGTLLKSPRKTASGGHTIGGTGEANYVLNLTNDITNPSLRLRYTKDKGSDDKVNISVDGRRQATIEMEDGGNLGDYEVTQEIRLLQALPAGSHTVTLEVHSNTGTLELDYFVIHSQAEHPNQ</sequence>